<evidence type="ECO:0000313" key="8">
    <source>
        <dbReference type="Proteomes" id="UP000281647"/>
    </source>
</evidence>
<evidence type="ECO:0000256" key="1">
    <source>
        <dbReference type="ARBA" id="ARBA00004167"/>
    </source>
</evidence>
<dbReference type="EMBL" id="RKST01000007">
    <property type="protein sequence ID" value="RUM98293.1"/>
    <property type="molecule type" value="Genomic_DNA"/>
</dbReference>
<evidence type="ECO:0000256" key="3">
    <source>
        <dbReference type="ARBA" id="ARBA00020552"/>
    </source>
</evidence>
<dbReference type="GO" id="GO:0016020">
    <property type="term" value="C:membrane"/>
    <property type="evidence" value="ECO:0007669"/>
    <property type="project" value="UniProtKB-SubCell"/>
</dbReference>
<keyword evidence="8" id="KW-1185">Reference proteome</keyword>
<evidence type="ECO:0000313" key="7">
    <source>
        <dbReference type="EMBL" id="RUM98293.1"/>
    </source>
</evidence>
<organism evidence="7 8">
    <name type="scientific">Borborobacter arsenicus</name>
    <dbReference type="NCBI Taxonomy" id="1851146"/>
    <lineage>
        <taxon>Bacteria</taxon>
        <taxon>Pseudomonadati</taxon>
        <taxon>Pseudomonadota</taxon>
        <taxon>Alphaproteobacteria</taxon>
        <taxon>Hyphomicrobiales</taxon>
        <taxon>Phyllobacteriaceae</taxon>
        <taxon>Borborobacter</taxon>
    </lineage>
</organism>
<gene>
    <name evidence="7" type="ORF">EET67_09375</name>
</gene>
<evidence type="ECO:0000256" key="5">
    <source>
        <dbReference type="ARBA" id="ARBA00022734"/>
    </source>
</evidence>
<evidence type="ECO:0000256" key="4">
    <source>
        <dbReference type="ARBA" id="ARBA00022475"/>
    </source>
</evidence>
<reference evidence="7 8" key="1">
    <citation type="submission" date="2018-11" db="EMBL/GenBank/DDBJ databases">
        <title>Pseudaminobacter arsenicus sp. nov., an arsenic-resistant bacterium isolated from arsenic-rich aquifers.</title>
        <authorList>
            <person name="Mu Y."/>
        </authorList>
    </citation>
    <scope>NUCLEOTIDE SEQUENCE [LARGE SCALE GENOMIC DNA]</scope>
    <source>
        <strain evidence="7 8">CB3</strain>
    </source>
</reference>
<dbReference type="Proteomes" id="UP000281647">
    <property type="component" value="Unassembled WGS sequence"/>
</dbReference>
<keyword evidence="5" id="KW-0430">Lectin</keyword>
<sequence length="198" mass="22072">MKALLAVISGFFLTLLVFGAGALTTVFFVNAEPTPVRHLEMETSALWTNRAVKVNPATTGLQRSEPLELETRSKQDAGRLELDTVTTAGVSLPEVSEPQSSPNEAHIDWCFSRYRSYDPSDDSYKAYSGERRQCISPYSDVPDNTESYVEAAVYNAPASAGPYEYSEHVQSCFDRYRSYRPEDNSYQPYGGGPRLQCQ</sequence>
<dbReference type="Pfam" id="PF07886">
    <property type="entry name" value="BA14K"/>
    <property type="match status" value="2"/>
</dbReference>
<dbReference type="OrthoDB" id="8117189at2"/>
<dbReference type="InterPro" id="IPR012413">
    <property type="entry name" value="BA14K"/>
</dbReference>
<comment type="caution">
    <text evidence="7">The sequence shown here is derived from an EMBL/GenBank/DDBJ whole genome shotgun (WGS) entry which is preliminary data.</text>
</comment>
<comment type="subcellular location">
    <subcellularLocation>
        <location evidence="1">Membrane</location>
        <topology evidence="1">Single-pass membrane protein</topology>
    </subcellularLocation>
</comment>
<keyword evidence="4" id="KW-1003">Cell membrane</keyword>
<name>A0A432V8A3_9HYPH</name>
<keyword evidence="4" id="KW-0472">Membrane</keyword>
<dbReference type="GO" id="GO:0030246">
    <property type="term" value="F:carbohydrate binding"/>
    <property type="evidence" value="ECO:0007669"/>
    <property type="project" value="UniProtKB-KW"/>
</dbReference>
<proteinExistence type="inferred from homology"/>
<evidence type="ECO:0000256" key="2">
    <source>
        <dbReference type="ARBA" id="ARBA00010270"/>
    </source>
</evidence>
<protein>
    <recommendedName>
        <fullName evidence="3">Lectin-like protein BA14k</fullName>
    </recommendedName>
</protein>
<accession>A0A432V8A3</accession>
<dbReference type="AlphaFoldDB" id="A0A432V8A3"/>
<evidence type="ECO:0000256" key="6">
    <source>
        <dbReference type="ARBA" id="ARBA00025321"/>
    </source>
</evidence>
<comment type="function">
    <text evidence="6">Has immunoglobulin-binding and hemagglutination properties, and can bind to mannose. Essential for virulence. May be involved in LPS biosynthesis or polysaccharide transport.</text>
</comment>
<comment type="similarity">
    <text evidence="2">Belongs to the BA14k family.</text>
</comment>